<dbReference type="InterPro" id="IPR002649">
    <property type="entry name" value="tRNA_m1G_MeTrfase_TrmD"/>
</dbReference>
<evidence type="ECO:0000256" key="13">
    <source>
        <dbReference type="ARBA" id="ARBA00033392"/>
    </source>
</evidence>
<sequence>MRFDILTIFPAFFTGPLDHGVLKRAIATGIVDVRTHDLRAFTHDRHRTVDDRPFGGGEGMVLKPGPIYDCFQTLDIAAKPERDTTKETVVLLSAQGQPFTQAIAHELAAAERVVFLCGRYEGIDERINLLLCDRELSIGDYILSGGELAAAVILDSVVRLMPGVLGNPDSARNESFGTESAPEKGGLTADGVPDSTHLSGGLLDYPHYTRPAEFLGLEVPEVLQQGDHSAIRKWRRQMALAKTYRNRPDLLAKADLTRKDQEFLSHLQVSDDETST</sequence>
<comment type="subcellular location">
    <subcellularLocation>
        <location evidence="2 15 17">Cytoplasm</location>
    </subcellularLocation>
</comment>
<accession>A0A7W7ZA33</accession>
<dbReference type="Proteomes" id="UP000540989">
    <property type="component" value="Unassembled WGS sequence"/>
</dbReference>
<evidence type="ECO:0000256" key="2">
    <source>
        <dbReference type="ARBA" id="ARBA00004496"/>
    </source>
</evidence>
<dbReference type="RefSeq" id="WP_184213585.1">
    <property type="nucleotide sequence ID" value="NZ_JACHIP010000001.1"/>
</dbReference>
<dbReference type="EMBL" id="JACHIP010000001">
    <property type="protein sequence ID" value="MBB5055844.1"/>
    <property type="molecule type" value="Genomic_DNA"/>
</dbReference>
<keyword evidence="8 15" id="KW-0489">Methyltransferase</keyword>
<dbReference type="SUPFAM" id="SSF75217">
    <property type="entry name" value="alpha/beta knot"/>
    <property type="match status" value="1"/>
</dbReference>
<evidence type="ECO:0000256" key="18">
    <source>
        <dbReference type="SAM" id="MobiDB-lite"/>
    </source>
</evidence>
<keyword evidence="11 15" id="KW-0819">tRNA processing</keyword>
<feature type="domain" description="tRNA methyltransferase TRMD/TRM10-type" evidence="19">
    <location>
        <begin position="1"/>
        <end position="252"/>
    </location>
</feature>
<keyword evidence="9 15" id="KW-0808">Transferase</keyword>
<comment type="similarity">
    <text evidence="3 15 17">Belongs to the RNA methyltransferase TrmD family.</text>
</comment>
<evidence type="ECO:0000256" key="5">
    <source>
        <dbReference type="ARBA" id="ARBA00012807"/>
    </source>
</evidence>
<dbReference type="NCBIfam" id="NF000648">
    <property type="entry name" value="PRK00026.1"/>
    <property type="match status" value="1"/>
</dbReference>
<dbReference type="AlphaFoldDB" id="A0A7W7ZA33"/>
<dbReference type="HAMAP" id="MF_00605">
    <property type="entry name" value="TrmD"/>
    <property type="match status" value="1"/>
</dbReference>
<dbReference type="PANTHER" id="PTHR46417:SF1">
    <property type="entry name" value="TRNA (GUANINE-N(1)-)-METHYLTRANSFERASE"/>
    <property type="match status" value="1"/>
</dbReference>
<dbReference type="Pfam" id="PF01746">
    <property type="entry name" value="tRNA_m1G_MT"/>
    <property type="match status" value="1"/>
</dbReference>
<keyword evidence="21" id="KW-1185">Reference proteome</keyword>
<dbReference type="FunFam" id="3.40.1280.10:FF:000001">
    <property type="entry name" value="tRNA (guanine-N(1)-)-methyltransferase"/>
    <property type="match status" value="1"/>
</dbReference>
<organism evidence="20 21">
    <name type="scientific">Granulicella aggregans</name>
    <dbReference type="NCBI Taxonomy" id="474949"/>
    <lineage>
        <taxon>Bacteria</taxon>
        <taxon>Pseudomonadati</taxon>
        <taxon>Acidobacteriota</taxon>
        <taxon>Terriglobia</taxon>
        <taxon>Terriglobales</taxon>
        <taxon>Acidobacteriaceae</taxon>
        <taxon>Granulicella</taxon>
    </lineage>
</organism>
<evidence type="ECO:0000256" key="17">
    <source>
        <dbReference type="RuleBase" id="RU003464"/>
    </source>
</evidence>
<dbReference type="GO" id="GO:0005829">
    <property type="term" value="C:cytosol"/>
    <property type="evidence" value="ECO:0007669"/>
    <property type="project" value="TreeGrafter"/>
</dbReference>
<evidence type="ECO:0000313" key="21">
    <source>
        <dbReference type="Proteomes" id="UP000540989"/>
    </source>
</evidence>
<dbReference type="PANTHER" id="PTHR46417">
    <property type="entry name" value="TRNA (GUANINE-N(1)-)-METHYLTRANSFERASE"/>
    <property type="match status" value="1"/>
</dbReference>
<evidence type="ECO:0000256" key="7">
    <source>
        <dbReference type="ARBA" id="ARBA00022490"/>
    </source>
</evidence>
<dbReference type="GO" id="GO:0002939">
    <property type="term" value="P:tRNA N1-guanine methylation"/>
    <property type="evidence" value="ECO:0007669"/>
    <property type="project" value="TreeGrafter"/>
</dbReference>
<evidence type="ECO:0000256" key="8">
    <source>
        <dbReference type="ARBA" id="ARBA00022603"/>
    </source>
</evidence>
<proteinExistence type="inferred from homology"/>
<dbReference type="InterPro" id="IPR023148">
    <property type="entry name" value="tRNA_m1G_MeTrfase_C_sf"/>
</dbReference>
<comment type="function">
    <text evidence="1 15 17">Specifically methylates guanosine-37 in various tRNAs.</text>
</comment>
<evidence type="ECO:0000256" key="12">
    <source>
        <dbReference type="ARBA" id="ARBA00029736"/>
    </source>
</evidence>
<evidence type="ECO:0000313" key="20">
    <source>
        <dbReference type="EMBL" id="MBB5055844.1"/>
    </source>
</evidence>
<dbReference type="PIRSF" id="PIRSF000386">
    <property type="entry name" value="tRNA_mtase"/>
    <property type="match status" value="1"/>
</dbReference>
<feature type="binding site" evidence="15 16">
    <location>
        <position position="118"/>
    </location>
    <ligand>
        <name>S-adenosyl-L-methionine</name>
        <dbReference type="ChEBI" id="CHEBI:59789"/>
    </ligand>
</feature>
<dbReference type="Gene3D" id="1.10.1270.20">
    <property type="entry name" value="tRNA(m1g37)methyltransferase, domain 2"/>
    <property type="match status" value="1"/>
</dbReference>
<gene>
    <name evidence="15" type="primary">trmD</name>
    <name evidence="20" type="ORF">HDF16_000513</name>
</gene>
<evidence type="ECO:0000256" key="4">
    <source>
        <dbReference type="ARBA" id="ARBA00011738"/>
    </source>
</evidence>
<dbReference type="Gene3D" id="3.40.1280.10">
    <property type="match status" value="1"/>
</dbReference>
<comment type="catalytic activity">
    <reaction evidence="14 15 17">
        <text>guanosine(37) in tRNA + S-adenosyl-L-methionine = N(1)-methylguanosine(37) in tRNA + S-adenosyl-L-homocysteine + H(+)</text>
        <dbReference type="Rhea" id="RHEA:36899"/>
        <dbReference type="Rhea" id="RHEA-COMP:10145"/>
        <dbReference type="Rhea" id="RHEA-COMP:10147"/>
        <dbReference type="ChEBI" id="CHEBI:15378"/>
        <dbReference type="ChEBI" id="CHEBI:57856"/>
        <dbReference type="ChEBI" id="CHEBI:59789"/>
        <dbReference type="ChEBI" id="CHEBI:73542"/>
        <dbReference type="ChEBI" id="CHEBI:74269"/>
        <dbReference type="EC" id="2.1.1.228"/>
    </reaction>
</comment>
<reference evidence="20 21" key="1">
    <citation type="submission" date="2020-08" db="EMBL/GenBank/DDBJ databases">
        <title>Genomic Encyclopedia of Type Strains, Phase IV (KMG-V): Genome sequencing to study the core and pangenomes of soil and plant-associated prokaryotes.</title>
        <authorList>
            <person name="Whitman W."/>
        </authorList>
    </citation>
    <scope>NUCLEOTIDE SEQUENCE [LARGE SCALE GENOMIC DNA]</scope>
    <source>
        <strain evidence="20 21">M8UP14</strain>
    </source>
</reference>
<evidence type="ECO:0000256" key="9">
    <source>
        <dbReference type="ARBA" id="ARBA00022679"/>
    </source>
</evidence>
<evidence type="ECO:0000256" key="6">
    <source>
        <dbReference type="ARBA" id="ARBA00014679"/>
    </source>
</evidence>
<dbReference type="InterPro" id="IPR029028">
    <property type="entry name" value="Alpha/beta_knot_MTases"/>
</dbReference>
<dbReference type="EC" id="2.1.1.228" evidence="5 15"/>
<dbReference type="GO" id="GO:0052906">
    <property type="term" value="F:tRNA (guanine(37)-N1)-methyltransferase activity"/>
    <property type="evidence" value="ECO:0007669"/>
    <property type="project" value="UniProtKB-UniRule"/>
</dbReference>
<feature type="binding site" evidence="15 16">
    <location>
        <begin position="138"/>
        <end position="143"/>
    </location>
    <ligand>
        <name>S-adenosyl-L-methionine</name>
        <dbReference type="ChEBI" id="CHEBI:59789"/>
    </ligand>
</feature>
<feature type="region of interest" description="Disordered" evidence="18">
    <location>
        <begin position="169"/>
        <end position="192"/>
    </location>
</feature>
<protein>
    <recommendedName>
        <fullName evidence="6 15">tRNA (guanine-N(1)-)-methyltransferase</fullName>
        <ecNumber evidence="5 15">2.1.1.228</ecNumber>
    </recommendedName>
    <alternativeName>
        <fullName evidence="12 15">M1G-methyltransferase</fullName>
    </alternativeName>
    <alternativeName>
        <fullName evidence="13 15">tRNA [GM37] methyltransferase</fullName>
    </alternativeName>
</protein>
<evidence type="ECO:0000259" key="19">
    <source>
        <dbReference type="Pfam" id="PF01746"/>
    </source>
</evidence>
<evidence type="ECO:0000256" key="3">
    <source>
        <dbReference type="ARBA" id="ARBA00007630"/>
    </source>
</evidence>
<comment type="caution">
    <text evidence="20">The sequence shown here is derived from an EMBL/GenBank/DDBJ whole genome shotgun (WGS) entry which is preliminary data.</text>
</comment>
<dbReference type="InterPro" id="IPR029026">
    <property type="entry name" value="tRNA_m1G_MTases_N"/>
</dbReference>
<dbReference type="NCBIfam" id="TIGR00088">
    <property type="entry name" value="trmD"/>
    <property type="match status" value="1"/>
</dbReference>
<keyword evidence="10 15" id="KW-0949">S-adenosyl-L-methionine</keyword>
<evidence type="ECO:0000256" key="10">
    <source>
        <dbReference type="ARBA" id="ARBA00022691"/>
    </source>
</evidence>
<dbReference type="CDD" id="cd18080">
    <property type="entry name" value="TrmD-like"/>
    <property type="match status" value="1"/>
</dbReference>
<name>A0A7W7ZA33_9BACT</name>
<evidence type="ECO:0000256" key="14">
    <source>
        <dbReference type="ARBA" id="ARBA00047783"/>
    </source>
</evidence>
<comment type="subunit">
    <text evidence="4 15 17">Homodimer.</text>
</comment>
<evidence type="ECO:0000256" key="16">
    <source>
        <dbReference type="PIRSR" id="PIRSR000386-1"/>
    </source>
</evidence>
<evidence type="ECO:0000256" key="1">
    <source>
        <dbReference type="ARBA" id="ARBA00002634"/>
    </source>
</evidence>
<keyword evidence="7 15" id="KW-0963">Cytoplasm</keyword>
<evidence type="ECO:0000256" key="15">
    <source>
        <dbReference type="HAMAP-Rule" id="MF_00605"/>
    </source>
</evidence>
<dbReference type="InterPro" id="IPR016009">
    <property type="entry name" value="tRNA_MeTrfase_TRMD/TRM10"/>
</dbReference>
<evidence type="ECO:0000256" key="11">
    <source>
        <dbReference type="ARBA" id="ARBA00022694"/>
    </source>
</evidence>